<gene>
    <name evidence="3" type="ORF">N7492_005316</name>
</gene>
<feature type="compositionally biased region" description="Low complexity" evidence="1">
    <location>
        <begin position="19"/>
        <end position="32"/>
    </location>
</feature>
<keyword evidence="4" id="KW-1185">Reference proteome</keyword>
<feature type="region of interest" description="Disordered" evidence="1">
    <location>
        <begin position="1"/>
        <end position="424"/>
    </location>
</feature>
<evidence type="ECO:0008006" key="5">
    <source>
        <dbReference type="Google" id="ProtNLM"/>
    </source>
</evidence>
<keyword evidence="2" id="KW-1133">Transmembrane helix</keyword>
<feature type="compositionally biased region" description="Basic and acidic residues" evidence="1">
    <location>
        <begin position="53"/>
        <end position="62"/>
    </location>
</feature>
<dbReference type="Proteomes" id="UP001146351">
    <property type="component" value="Unassembled WGS sequence"/>
</dbReference>
<feature type="transmembrane region" description="Helical" evidence="2">
    <location>
        <begin position="963"/>
        <end position="984"/>
    </location>
</feature>
<accession>A0A9W9IBK9</accession>
<dbReference type="EMBL" id="JAPQKO010000003">
    <property type="protein sequence ID" value="KAJ5172723.1"/>
    <property type="molecule type" value="Genomic_DNA"/>
</dbReference>
<feature type="compositionally biased region" description="Polar residues" evidence="1">
    <location>
        <begin position="180"/>
        <end position="204"/>
    </location>
</feature>
<feature type="compositionally biased region" description="Basic and acidic residues" evidence="1">
    <location>
        <begin position="119"/>
        <end position="136"/>
    </location>
</feature>
<feature type="compositionally biased region" description="Low complexity" evidence="1">
    <location>
        <begin position="152"/>
        <end position="163"/>
    </location>
</feature>
<name>A0A9W9IBK9_9EURO</name>
<evidence type="ECO:0000313" key="3">
    <source>
        <dbReference type="EMBL" id="KAJ5172723.1"/>
    </source>
</evidence>
<feature type="region of interest" description="Disordered" evidence="1">
    <location>
        <begin position="436"/>
        <end position="818"/>
    </location>
</feature>
<feature type="compositionally biased region" description="Basic and acidic residues" evidence="1">
    <location>
        <begin position="799"/>
        <end position="818"/>
    </location>
</feature>
<feature type="compositionally biased region" description="Low complexity" evidence="1">
    <location>
        <begin position="549"/>
        <end position="560"/>
    </location>
</feature>
<evidence type="ECO:0000313" key="4">
    <source>
        <dbReference type="Proteomes" id="UP001146351"/>
    </source>
</evidence>
<feature type="compositionally biased region" description="Polar residues" evidence="1">
    <location>
        <begin position="164"/>
        <end position="173"/>
    </location>
</feature>
<feature type="compositionally biased region" description="Basic and acidic residues" evidence="1">
    <location>
        <begin position="457"/>
        <end position="473"/>
    </location>
</feature>
<feature type="compositionally biased region" description="Basic and acidic residues" evidence="1">
    <location>
        <begin position="640"/>
        <end position="666"/>
    </location>
</feature>
<comment type="caution">
    <text evidence="3">The sequence shown here is derived from an EMBL/GenBank/DDBJ whole genome shotgun (WGS) entry which is preliminary data.</text>
</comment>
<feature type="compositionally biased region" description="Basic and acidic residues" evidence="1">
    <location>
        <begin position="322"/>
        <end position="334"/>
    </location>
</feature>
<dbReference type="OrthoDB" id="5415055at2759"/>
<organism evidence="3 4">
    <name type="scientific">Penicillium capsulatum</name>
    <dbReference type="NCBI Taxonomy" id="69766"/>
    <lineage>
        <taxon>Eukaryota</taxon>
        <taxon>Fungi</taxon>
        <taxon>Dikarya</taxon>
        <taxon>Ascomycota</taxon>
        <taxon>Pezizomycotina</taxon>
        <taxon>Eurotiomycetes</taxon>
        <taxon>Eurotiomycetidae</taxon>
        <taxon>Eurotiales</taxon>
        <taxon>Aspergillaceae</taxon>
        <taxon>Penicillium</taxon>
    </lineage>
</organism>
<feature type="compositionally biased region" description="Basic and acidic residues" evidence="1">
    <location>
        <begin position="228"/>
        <end position="239"/>
    </location>
</feature>
<proteinExistence type="predicted"/>
<evidence type="ECO:0000256" key="2">
    <source>
        <dbReference type="SAM" id="Phobius"/>
    </source>
</evidence>
<feature type="compositionally biased region" description="Basic and acidic residues" evidence="1">
    <location>
        <begin position="210"/>
        <end position="219"/>
    </location>
</feature>
<reference evidence="3" key="1">
    <citation type="submission" date="2022-11" db="EMBL/GenBank/DDBJ databases">
        <authorList>
            <person name="Petersen C."/>
        </authorList>
    </citation>
    <scope>NUCLEOTIDE SEQUENCE</scope>
    <source>
        <strain evidence="3">IBT 21917</strain>
    </source>
</reference>
<sequence length="1011" mass="111784">MEIENRVELPDGHLVNLSPRPQRQQGQYQAYRGEFHATELSATPLPRYTHQPRPYELEEVRTSGDIMFQRGKATKLPLPNSSSTRDRDQRHQTPSPTAIPKPTSGLSPVAAPAAAPTGRSRDQCWRRIRDKFEKDSPLSQKHNQRQKHTEKSVSASQVSSWQQNKHASSSTRADQAPTKVVNSRSAIPSPKGNTTSPVQSTRNDSCPAEPQKKWKKEGDQWVSNASKNVKETTRAKSESTDTTTDSSPRSNPSVSPVSAEDSSMTDWEDQFVVNMPSAKEPNPPMMTEQQIAEYQHSIGRVHRPGGRPVDAKKPLPSPRNPVPDEKRRVEKPRDQPTVQFKAYDGQSLQPHPTPEPKSAVTSQGQEAQEETHYYSPDEVGKNRISTIWEESSPSRPKEKRSSQNDGSFLGCKEINGPGTKNPDEILLFACGEESASLQPRPLALSAKKRLKERRLARKSEENRKAEERRKSEENTALQEEWTQISQNSKHVQCSKPSPSTICREPDCSQSEILRSDSQTSAKENSQPTGSAQSSPGKLEDNRSDDDVFIITPTITRTMIPTPSPEQDEKGSSLLKPSGLRRPGGIGQLGTGEAVKAVRAKAQVISTVSGLRPATKASQEKSTEPSPTSSKTNPLGSIPMAKEKELKIKQKGKGKDAKDKGKSDSDRPGYQTASSIRGFIRTSGLARSTGMVRSPTDSLASILRSGTESLRNRAENLRNGSGSIRSRKASLVSPSTVPSRDNSESSRSERSFKSALETPVSSARPTPIKKESPVARIAAAHSPPPEKKPPAENTPPPETGKPKTAEKSPSSEKQLSRAERLEKFKEQARARRATKVIEIAELDGHQVALQPNITDVSDVCDELQDLNPRDKEEVPKQSSNAITLALIFEIMFIAITHVHKFGLQLTHSPYALFLLANVINMARHCYHVSTRVYRMLSHYQATGTWPKAKNDQAISRFLIETLQAVVYLFVLGFGALVIGRAAWYVFLVGSWLMWFARPFAWTFQCVCHAMLG</sequence>
<protein>
    <recommendedName>
        <fullName evidence="5">NTP binding protein</fullName>
    </recommendedName>
</protein>
<feature type="compositionally biased region" description="Basic residues" evidence="1">
    <location>
        <begin position="446"/>
        <end position="456"/>
    </location>
</feature>
<keyword evidence="2" id="KW-0472">Membrane</keyword>
<keyword evidence="2" id="KW-0812">Transmembrane</keyword>
<feature type="compositionally biased region" description="Polar residues" evidence="1">
    <location>
        <begin position="507"/>
        <end position="535"/>
    </location>
</feature>
<feature type="compositionally biased region" description="Polar residues" evidence="1">
    <location>
        <begin position="694"/>
        <end position="708"/>
    </location>
</feature>
<feature type="compositionally biased region" description="Basic and acidic residues" evidence="1">
    <location>
        <begin position="1"/>
        <end position="11"/>
    </location>
</feature>
<reference evidence="3" key="2">
    <citation type="journal article" date="2023" name="IMA Fungus">
        <title>Comparative genomic study of the Penicillium genus elucidates a diverse pangenome and 15 lateral gene transfer events.</title>
        <authorList>
            <person name="Petersen C."/>
            <person name="Sorensen T."/>
            <person name="Nielsen M.R."/>
            <person name="Sondergaard T.E."/>
            <person name="Sorensen J.L."/>
            <person name="Fitzpatrick D.A."/>
            <person name="Frisvad J.C."/>
            <person name="Nielsen K.L."/>
        </authorList>
    </citation>
    <scope>NUCLEOTIDE SEQUENCE</scope>
    <source>
        <strain evidence="3">IBT 21917</strain>
    </source>
</reference>
<feature type="compositionally biased region" description="Basic and acidic residues" evidence="1">
    <location>
        <begin position="740"/>
        <end position="751"/>
    </location>
</feature>
<dbReference type="AlphaFoldDB" id="A0A9W9IBK9"/>
<evidence type="ECO:0000256" key="1">
    <source>
        <dbReference type="SAM" id="MobiDB-lite"/>
    </source>
</evidence>
<feature type="compositionally biased region" description="Polar residues" evidence="1">
    <location>
        <begin position="474"/>
        <end position="500"/>
    </location>
</feature>
<feature type="compositionally biased region" description="Low complexity" evidence="1">
    <location>
        <begin position="240"/>
        <end position="258"/>
    </location>
</feature>